<dbReference type="InterPro" id="IPR020904">
    <property type="entry name" value="Sc_DH/Rdtase_CS"/>
</dbReference>
<comment type="caution">
    <text evidence="3">The sequence shown here is derived from an EMBL/GenBank/DDBJ whole genome shotgun (WGS) entry which is preliminary data.</text>
</comment>
<evidence type="ECO:0000256" key="1">
    <source>
        <dbReference type="ARBA" id="ARBA00006484"/>
    </source>
</evidence>
<name>A0A9W6S0L2_9ACTN</name>
<reference evidence="3" key="1">
    <citation type="submission" date="2023-03" db="EMBL/GenBank/DDBJ databases">
        <title>Actinoallomurus iriomotensis NBRC 103684.</title>
        <authorList>
            <person name="Ichikawa N."/>
            <person name="Sato H."/>
            <person name="Tonouchi N."/>
        </authorList>
    </citation>
    <scope>NUCLEOTIDE SEQUENCE</scope>
    <source>
        <strain evidence="3">NBRC 103684</strain>
    </source>
</reference>
<dbReference type="InterPro" id="IPR036291">
    <property type="entry name" value="NAD(P)-bd_dom_sf"/>
</dbReference>
<evidence type="ECO:0000313" key="4">
    <source>
        <dbReference type="Proteomes" id="UP001165074"/>
    </source>
</evidence>
<comment type="similarity">
    <text evidence="1">Belongs to the short-chain dehydrogenases/reductases (SDR) family.</text>
</comment>
<dbReference type="PRINTS" id="PR00080">
    <property type="entry name" value="SDRFAMILY"/>
</dbReference>
<keyword evidence="2" id="KW-0560">Oxidoreductase</keyword>
<dbReference type="AlphaFoldDB" id="A0A9W6S0L2"/>
<dbReference type="Gene3D" id="3.40.50.720">
    <property type="entry name" value="NAD(P)-binding Rossmann-like Domain"/>
    <property type="match status" value="1"/>
</dbReference>
<dbReference type="GO" id="GO:0016491">
    <property type="term" value="F:oxidoreductase activity"/>
    <property type="evidence" value="ECO:0007669"/>
    <property type="project" value="UniProtKB-KW"/>
</dbReference>
<dbReference type="Proteomes" id="UP001165074">
    <property type="component" value="Unassembled WGS sequence"/>
</dbReference>
<dbReference type="RefSeq" id="WP_285571590.1">
    <property type="nucleotide sequence ID" value="NZ_BSTK01000004.1"/>
</dbReference>
<protein>
    <submittedName>
        <fullName evidence="3">Epimerase</fullName>
    </submittedName>
</protein>
<accession>A0A9W6S0L2</accession>
<dbReference type="Pfam" id="PF13561">
    <property type="entry name" value="adh_short_C2"/>
    <property type="match status" value="1"/>
</dbReference>
<dbReference type="PROSITE" id="PS00061">
    <property type="entry name" value="ADH_SHORT"/>
    <property type="match status" value="1"/>
</dbReference>
<gene>
    <name evidence="3" type="ORF">Airi02_029820</name>
</gene>
<sequence>MYLAQNALAGRTVLLTGASRGIGAVTARALAAADANVIAQYRTQRDGAEQAVDALPDDRKLLLQADLGTPAGARGLWRSALAWHHDVDVVVLNAAVIPDTPFDGPDELWDAGWQDALQVNVIGAGALMREAARHFAARGSGTIIVLSSWAAEQGSRILDVSSYAASKAAIRNLAQTIARNFARQGLRVHIVAPGVVDTGMSVAGKDEPARRATAGGLAMGRLVEAGEVASLVAFLATGECPSLTGATLDINGASYIR</sequence>
<dbReference type="SUPFAM" id="SSF51735">
    <property type="entry name" value="NAD(P)-binding Rossmann-fold domains"/>
    <property type="match status" value="1"/>
</dbReference>
<organism evidence="3 4">
    <name type="scientific">Actinoallomurus iriomotensis</name>
    <dbReference type="NCBI Taxonomy" id="478107"/>
    <lineage>
        <taxon>Bacteria</taxon>
        <taxon>Bacillati</taxon>
        <taxon>Actinomycetota</taxon>
        <taxon>Actinomycetes</taxon>
        <taxon>Streptosporangiales</taxon>
        <taxon>Thermomonosporaceae</taxon>
        <taxon>Actinoallomurus</taxon>
    </lineage>
</organism>
<evidence type="ECO:0000313" key="3">
    <source>
        <dbReference type="EMBL" id="GLY85053.1"/>
    </source>
</evidence>
<dbReference type="InterPro" id="IPR002347">
    <property type="entry name" value="SDR_fam"/>
</dbReference>
<dbReference type="PRINTS" id="PR00081">
    <property type="entry name" value="GDHRDH"/>
</dbReference>
<dbReference type="CDD" id="cd05233">
    <property type="entry name" value="SDR_c"/>
    <property type="match status" value="1"/>
</dbReference>
<proteinExistence type="inferred from homology"/>
<dbReference type="PANTHER" id="PTHR43639">
    <property type="entry name" value="OXIDOREDUCTASE, SHORT-CHAIN DEHYDROGENASE/REDUCTASE FAMILY (AFU_ORTHOLOGUE AFUA_5G02870)"/>
    <property type="match status" value="1"/>
</dbReference>
<evidence type="ECO:0000256" key="2">
    <source>
        <dbReference type="ARBA" id="ARBA00023002"/>
    </source>
</evidence>
<keyword evidence="4" id="KW-1185">Reference proteome</keyword>
<dbReference type="PANTHER" id="PTHR43639:SF1">
    <property type="entry name" value="SHORT-CHAIN DEHYDROGENASE_REDUCTASE FAMILY PROTEIN"/>
    <property type="match status" value="1"/>
</dbReference>
<dbReference type="EMBL" id="BSTK01000004">
    <property type="protein sequence ID" value="GLY85053.1"/>
    <property type="molecule type" value="Genomic_DNA"/>
</dbReference>